<proteinExistence type="predicted"/>
<dbReference type="OrthoDB" id="2426174at2759"/>
<dbReference type="AlphaFoldDB" id="A0A9N9EKC2"/>
<name>A0A9N9EKC2_9GLOM</name>
<evidence type="ECO:0000313" key="2">
    <source>
        <dbReference type="Proteomes" id="UP000789759"/>
    </source>
</evidence>
<protein>
    <submittedName>
        <fullName evidence="1">6508_t:CDS:1</fullName>
    </submittedName>
</protein>
<sequence length="118" mass="13932">MESDNCGDSFKSLCFQYPCKYGIECSGYHLEPNNEILYEDTEILNENLVKQTKKLVLNTDKKFDTWDLADKFIDDYTKQEGFSICKKRHTLDPKDNIIIKRRIYECSYAGTHEPQKKF</sequence>
<dbReference type="EMBL" id="CAJVQA010008904">
    <property type="protein sequence ID" value="CAG8678785.1"/>
    <property type="molecule type" value="Genomic_DNA"/>
</dbReference>
<keyword evidence="2" id="KW-1185">Reference proteome</keyword>
<reference evidence="1" key="1">
    <citation type="submission" date="2021-06" db="EMBL/GenBank/DDBJ databases">
        <authorList>
            <person name="Kallberg Y."/>
            <person name="Tangrot J."/>
            <person name="Rosling A."/>
        </authorList>
    </citation>
    <scope>NUCLEOTIDE SEQUENCE</scope>
    <source>
        <strain evidence="1">FL966</strain>
    </source>
</reference>
<accession>A0A9N9EKC2</accession>
<organism evidence="1 2">
    <name type="scientific">Cetraspora pellucida</name>
    <dbReference type="NCBI Taxonomy" id="1433469"/>
    <lineage>
        <taxon>Eukaryota</taxon>
        <taxon>Fungi</taxon>
        <taxon>Fungi incertae sedis</taxon>
        <taxon>Mucoromycota</taxon>
        <taxon>Glomeromycotina</taxon>
        <taxon>Glomeromycetes</taxon>
        <taxon>Diversisporales</taxon>
        <taxon>Gigasporaceae</taxon>
        <taxon>Cetraspora</taxon>
    </lineage>
</organism>
<comment type="caution">
    <text evidence="1">The sequence shown here is derived from an EMBL/GenBank/DDBJ whole genome shotgun (WGS) entry which is preliminary data.</text>
</comment>
<gene>
    <name evidence="1" type="ORF">CPELLU_LOCUS10666</name>
</gene>
<evidence type="ECO:0000313" key="1">
    <source>
        <dbReference type="EMBL" id="CAG8678785.1"/>
    </source>
</evidence>
<dbReference type="Proteomes" id="UP000789759">
    <property type="component" value="Unassembled WGS sequence"/>
</dbReference>